<feature type="non-terminal residue" evidence="2">
    <location>
        <position position="95"/>
    </location>
</feature>
<dbReference type="EMBL" id="CATQJA010002653">
    <property type="protein sequence ID" value="CAJ0578364.1"/>
    <property type="molecule type" value="Genomic_DNA"/>
</dbReference>
<keyword evidence="3" id="KW-1185">Reference proteome</keyword>
<evidence type="ECO:0000313" key="3">
    <source>
        <dbReference type="Proteomes" id="UP001177023"/>
    </source>
</evidence>
<protein>
    <submittedName>
        <fullName evidence="2">Uncharacterized protein</fullName>
    </submittedName>
</protein>
<reference evidence="2" key="1">
    <citation type="submission" date="2023-06" db="EMBL/GenBank/DDBJ databases">
        <authorList>
            <person name="Delattre M."/>
        </authorList>
    </citation>
    <scope>NUCLEOTIDE SEQUENCE</scope>
    <source>
        <strain evidence="2">AF72</strain>
    </source>
</reference>
<gene>
    <name evidence="2" type="ORF">MSPICULIGERA_LOCUS16622</name>
</gene>
<feature type="transmembrane region" description="Helical" evidence="1">
    <location>
        <begin position="12"/>
        <end position="35"/>
    </location>
</feature>
<name>A0AA36D1R9_9BILA</name>
<evidence type="ECO:0000256" key="1">
    <source>
        <dbReference type="SAM" id="Phobius"/>
    </source>
</evidence>
<accession>A0AA36D1R9</accession>
<comment type="caution">
    <text evidence="2">The sequence shown here is derived from an EMBL/GenBank/DDBJ whole genome shotgun (WGS) entry which is preliminary data.</text>
</comment>
<organism evidence="2 3">
    <name type="scientific">Mesorhabditis spiculigera</name>
    <dbReference type="NCBI Taxonomy" id="96644"/>
    <lineage>
        <taxon>Eukaryota</taxon>
        <taxon>Metazoa</taxon>
        <taxon>Ecdysozoa</taxon>
        <taxon>Nematoda</taxon>
        <taxon>Chromadorea</taxon>
        <taxon>Rhabditida</taxon>
        <taxon>Rhabditina</taxon>
        <taxon>Rhabditomorpha</taxon>
        <taxon>Rhabditoidea</taxon>
        <taxon>Rhabditidae</taxon>
        <taxon>Mesorhabditinae</taxon>
        <taxon>Mesorhabditis</taxon>
    </lineage>
</organism>
<dbReference type="AlphaFoldDB" id="A0AA36D1R9"/>
<keyword evidence="1" id="KW-0472">Membrane</keyword>
<keyword evidence="1" id="KW-0812">Transmembrane</keyword>
<evidence type="ECO:0000313" key="2">
    <source>
        <dbReference type="EMBL" id="CAJ0578364.1"/>
    </source>
</evidence>
<dbReference type="Proteomes" id="UP001177023">
    <property type="component" value="Unassembled WGS sequence"/>
</dbReference>
<sequence length="95" mass="10098">MSSLPEKLNAGLIIGGFVAAVFVPVAVAILVHIIIAIQIHGKVRPVVQNQIPETCTVIDNVLLNGAPATLLDKIQKEINATKIKNADGKTMSMMQ</sequence>
<proteinExistence type="predicted"/>
<keyword evidence="1" id="KW-1133">Transmembrane helix</keyword>